<proteinExistence type="predicted"/>
<reference evidence="1 2" key="1">
    <citation type="submission" date="2015-11" db="EMBL/GenBank/DDBJ databases">
        <title>Expanding the genomic diversity of Burkholderia species for the development of highly accurate diagnostics.</title>
        <authorList>
            <person name="Sahl J."/>
            <person name="Keim P."/>
            <person name="Wagner D."/>
        </authorList>
    </citation>
    <scope>NUCLEOTIDE SEQUENCE [LARGE SCALE GENOMIC DNA]</scope>
    <source>
        <strain evidence="1 2">MSMB2058</strain>
    </source>
</reference>
<evidence type="ECO:0000313" key="1">
    <source>
        <dbReference type="EMBL" id="KVM35661.1"/>
    </source>
</evidence>
<protein>
    <submittedName>
        <fullName evidence="1">Uncharacterized protein</fullName>
    </submittedName>
</protein>
<gene>
    <name evidence="1" type="ORF">WJ53_31800</name>
</gene>
<evidence type="ECO:0000313" key="2">
    <source>
        <dbReference type="Proteomes" id="UP000061665"/>
    </source>
</evidence>
<sequence>MCLKCTLCFKVESRHKVRPIMRIGKQIAAAANIKTCPVGLLSWVMFNEILIDGAHNVVDG</sequence>
<comment type="caution">
    <text evidence="1">The sequence shown here is derived from an EMBL/GenBank/DDBJ whole genome shotgun (WGS) entry which is preliminary data.</text>
</comment>
<accession>A0AB73G942</accession>
<name>A0AB73G942_9BURK</name>
<dbReference type="Proteomes" id="UP000061665">
    <property type="component" value="Unassembled WGS sequence"/>
</dbReference>
<dbReference type="AlphaFoldDB" id="A0AB73G942"/>
<dbReference type="EMBL" id="LOZE01000039">
    <property type="protein sequence ID" value="KVM35661.1"/>
    <property type="molecule type" value="Genomic_DNA"/>
</dbReference>
<organism evidence="1 2">
    <name type="scientific">Burkholderia ubonensis</name>
    <dbReference type="NCBI Taxonomy" id="101571"/>
    <lineage>
        <taxon>Bacteria</taxon>
        <taxon>Pseudomonadati</taxon>
        <taxon>Pseudomonadota</taxon>
        <taxon>Betaproteobacteria</taxon>
        <taxon>Burkholderiales</taxon>
        <taxon>Burkholderiaceae</taxon>
        <taxon>Burkholderia</taxon>
        <taxon>Burkholderia cepacia complex</taxon>
    </lineage>
</organism>